<sequence>MIRLLMIFRLSRPQCLMSKVKDLSLKCRIRTRRLKIEFQMKPHSTLKRSVKPMQRSTDRAETAYTEPLFLSPYIEKCQYYKAREMSKVPLFSMYKEDLRAHSGYITVKKNATQSHFFFLFTEVEGNSSEAPLLLWTQGGPGLSALFGFFLENGPVGFSVNGSSTPELFERENTLQKNMSVLYVDLPVGAGFSFTNETAAYPRRLEDIAEDVNQFLKQFLMVFSEYRGRKIFLAGESYGARYAVAIAENMLKYPHKLPLEPKGIIGGNGFLGPILDTADSSSFLYQTSMLTKEGYGVFAYQFEQMRQMLRQNETSTLSMLLQTIFTDLTKKNETMFQRLTMYDDHASPLHTQRPWTMLACFRFLSQNKLFKTVIHAGANTTFQYNNPHLLRIFAGDWLRDITEMIEEVISRIDAFFYTGQLDALFPSVNQREYYKKLNWTGALRYRSAERYPWKPSEDYYGFAGYIKKGVSFADAVVLGMGHYGAVDKPDEVYHLMTQFVSDSAKNRELFSPHRDEVTEGPLPQC</sequence>
<evidence type="ECO:0000313" key="1">
    <source>
        <dbReference type="EMBL" id="KAH6923095.1"/>
    </source>
</evidence>
<accession>A0ACB7RKT8</accession>
<name>A0ACB7RKT8_HYAAI</name>
<keyword evidence="2" id="KW-1185">Reference proteome</keyword>
<comment type="caution">
    <text evidence="1">The sequence shown here is derived from an EMBL/GenBank/DDBJ whole genome shotgun (WGS) entry which is preliminary data.</text>
</comment>
<evidence type="ECO:0000313" key="2">
    <source>
        <dbReference type="Proteomes" id="UP000821845"/>
    </source>
</evidence>
<organism evidence="1 2">
    <name type="scientific">Hyalomma asiaticum</name>
    <name type="common">Tick</name>
    <dbReference type="NCBI Taxonomy" id="266040"/>
    <lineage>
        <taxon>Eukaryota</taxon>
        <taxon>Metazoa</taxon>
        <taxon>Ecdysozoa</taxon>
        <taxon>Arthropoda</taxon>
        <taxon>Chelicerata</taxon>
        <taxon>Arachnida</taxon>
        <taxon>Acari</taxon>
        <taxon>Parasitiformes</taxon>
        <taxon>Ixodida</taxon>
        <taxon>Ixodoidea</taxon>
        <taxon>Ixodidae</taxon>
        <taxon>Hyalomminae</taxon>
        <taxon>Hyalomma</taxon>
    </lineage>
</organism>
<gene>
    <name evidence="1" type="ORF">HPB50_021531</name>
</gene>
<proteinExistence type="predicted"/>
<dbReference type="EMBL" id="CM023489">
    <property type="protein sequence ID" value="KAH6923095.1"/>
    <property type="molecule type" value="Genomic_DNA"/>
</dbReference>
<reference evidence="1" key="1">
    <citation type="submission" date="2020-05" db="EMBL/GenBank/DDBJ databases">
        <title>Large-scale comparative analyses of tick genomes elucidate their genetic diversity and vector capacities.</title>
        <authorList>
            <person name="Jia N."/>
            <person name="Wang J."/>
            <person name="Shi W."/>
            <person name="Du L."/>
            <person name="Sun Y."/>
            <person name="Zhan W."/>
            <person name="Jiang J."/>
            <person name="Wang Q."/>
            <person name="Zhang B."/>
            <person name="Ji P."/>
            <person name="Sakyi L.B."/>
            <person name="Cui X."/>
            <person name="Yuan T."/>
            <person name="Jiang B."/>
            <person name="Yang W."/>
            <person name="Lam T.T.-Y."/>
            <person name="Chang Q."/>
            <person name="Ding S."/>
            <person name="Wang X."/>
            <person name="Zhu J."/>
            <person name="Ruan X."/>
            <person name="Zhao L."/>
            <person name="Wei J."/>
            <person name="Que T."/>
            <person name="Du C."/>
            <person name="Cheng J."/>
            <person name="Dai P."/>
            <person name="Han X."/>
            <person name="Huang E."/>
            <person name="Gao Y."/>
            <person name="Liu J."/>
            <person name="Shao H."/>
            <person name="Ye R."/>
            <person name="Li L."/>
            <person name="Wei W."/>
            <person name="Wang X."/>
            <person name="Wang C."/>
            <person name="Yang T."/>
            <person name="Huo Q."/>
            <person name="Li W."/>
            <person name="Guo W."/>
            <person name="Chen H."/>
            <person name="Zhou L."/>
            <person name="Ni X."/>
            <person name="Tian J."/>
            <person name="Zhou Y."/>
            <person name="Sheng Y."/>
            <person name="Liu T."/>
            <person name="Pan Y."/>
            <person name="Xia L."/>
            <person name="Li J."/>
            <person name="Zhao F."/>
            <person name="Cao W."/>
        </authorList>
    </citation>
    <scope>NUCLEOTIDE SEQUENCE</scope>
    <source>
        <strain evidence="1">Hyas-2018</strain>
    </source>
</reference>
<dbReference type="Proteomes" id="UP000821845">
    <property type="component" value="Chromosome 9"/>
</dbReference>
<protein>
    <submittedName>
        <fullName evidence="1">Uncharacterized protein</fullName>
    </submittedName>
</protein>